<protein>
    <recommendedName>
        <fullName evidence="5">Armadillo-type fold-containing protein</fullName>
    </recommendedName>
</protein>
<evidence type="ECO:0008006" key="5">
    <source>
        <dbReference type="Google" id="ProtNLM"/>
    </source>
</evidence>
<keyword evidence="2" id="KW-0812">Transmembrane</keyword>
<organism evidence="3 4">
    <name type="scientific">Anabaena cylindrica (strain ATCC 27899 / PCC 7122)</name>
    <dbReference type="NCBI Taxonomy" id="272123"/>
    <lineage>
        <taxon>Bacteria</taxon>
        <taxon>Bacillati</taxon>
        <taxon>Cyanobacteriota</taxon>
        <taxon>Cyanophyceae</taxon>
        <taxon>Nostocales</taxon>
        <taxon>Nostocaceae</taxon>
        <taxon>Anabaena</taxon>
    </lineage>
</organism>
<accession>K9ZG47</accession>
<dbReference type="RefSeq" id="WP_015214818.1">
    <property type="nucleotide sequence ID" value="NC_019771.1"/>
</dbReference>
<dbReference type="InterPro" id="IPR016024">
    <property type="entry name" value="ARM-type_fold"/>
</dbReference>
<dbReference type="OrthoDB" id="467801at2"/>
<evidence type="ECO:0000313" key="3">
    <source>
        <dbReference type="EMBL" id="AFZ58183.1"/>
    </source>
</evidence>
<evidence type="ECO:0000256" key="1">
    <source>
        <dbReference type="ARBA" id="ARBA00009299"/>
    </source>
</evidence>
<dbReference type="HOGENOM" id="CLU_093068_0_0_3"/>
<dbReference type="PATRIC" id="fig|272123.3.peg.2998"/>
<dbReference type="EMBL" id="CP003659">
    <property type="protein sequence ID" value="AFZ58183.1"/>
    <property type="molecule type" value="Genomic_DNA"/>
</dbReference>
<comment type="similarity">
    <text evidence="1">Belongs to the CpcE/RpcE/PecE family.</text>
</comment>
<keyword evidence="4" id="KW-1185">Reference proteome</keyword>
<name>K9ZG47_ANACC</name>
<dbReference type="AlphaFoldDB" id="K9ZG47"/>
<reference evidence="4" key="1">
    <citation type="journal article" date="2013" name="Proc. Natl. Acad. Sci. U.S.A.">
        <title>Improving the coverage of the cyanobacterial phylum using diversity-driven genome sequencing.</title>
        <authorList>
            <person name="Shih P.M."/>
            <person name="Wu D."/>
            <person name="Latifi A."/>
            <person name="Axen S.D."/>
            <person name="Fewer D.P."/>
            <person name="Talla E."/>
            <person name="Calteau A."/>
            <person name="Cai F."/>
            <person name="Tandeau de Marsac N."/>
            <person name="Rippka R."/>
            <person name="Herdman M."/>
            <person name="Sivonen K."/>
            <person name="Coursin T."/>
            <person name="Laurent T."/>
            <person name="Goodwin L."/>
            <person name="Nolan M."/>
            <person name="Davenport K.W."/>
            <person name="Han C.S."/>
            <person name="Rubin E.M."/>
            <person name="Eisen J.A."/>
            <person name="Woyke T."/>
            <person name="Gugger M."/>
            <person name="Kerfeld C.A."/>
        </authorList>
    </citation>
    <scope>NUCLEOTIDE SEQUENCE [LARGE SCALE GENOMIC DNA]</scope>
    <source>
        <strain evidence="4">ATCC 27899 / PCC 7122</strain>
    </source>
</reference>
<feature type="transmembrane region" description="Helical" evidence="2">
    <location>
        <begin position="93"/>
        <end position="116"/>
    </location>
</feature>
<dbReference type="KEGG" id="acy:Anacy_2748"/>
<dbReference type="STRING" id="272123.Anacy_2748"/>
<gene>
    <name evidence="3" type="ordered locus">Anacy_2748</name>
</gene>
<feature type="transmembrane region" description="Helical" evidence="2">
    <location>
        <begin position="31"/>
        <end position="49"/>
    </location>
</feature>
<sequence length="251" mass="28211">MAQASSFWRQFINQLPEIKTGSQKQRNLKRFSEPGSILGFLTIIVAMLFWNWKLLLALVSGIAVMSLVYSIPKWNWQLSWLEIRRFLNTANSRLALAVASGGIATVITYMTAVIWVDSPSHWIAASVIVQGFGTLLTLILLVWQIFSLQGNQEKEYLDQLLNNLTEPNPLKRLIAVHQLTKFINRKQVDASIKQNVIQCLRLLLSKEEEAGIQEAALNSLQTIDGLQVLLPSSAKPLAPVSVKIKQEVIHN</sequence>
<evidence type="ECO:0000313" key="4">
    <source>
        <dbReference type="Proteomes" id="UP000010474"/>
    </source>
</evidence>
<proteinExistence type="inferred from homology"/>
<dbReference type="Proteomes" id="UP000010474">
    <property type="component" value="Chromosome"/>
</dbReference>
<keyword evidence="2" id="KW-1133">Transmembrane helix</keyword>
<feature type="transmembrane region" description="Helical" evidence="2">
    <location>
        <begin position="122"/>
        <end position="146"/>
    </location>
</feature>
<feature type="transmembrane region" description="Helical" evidence="2">
    <location>
        <begin position="55"/>
        <end position="72"/>
    </location>
</feature>
<dbReference type="eggNOG" id="ENOG5030NQW">
    <property type="taxonomic scope" value="Bacteria"/>
</dbReference>
<dbReference type="SUPFAM" id="SSF48371">
    <property type="entry name" value="ARM repeat"/>
    <property type="match status" value="1"/>
</dbReference>
<evidence type="ECO:0000256" key="2">
    <source>
        <dbReference type="SAM" id="Phobius"/>
    </source>
</evidence>
<keyword evidence="2" id="KW-0472">Membrane</keyword>